<keyword evidence="3" id="KW-0540">Nuclease</keyword>
<protein>
    <submittedName>
        <fullName evidence="3">Very-short-patch-repair endonuclease</fullName>
    </submittedName>
</protein>
<dbReference type="RefSeq" id="WP_097054354.1">
    <property type="nucleotide sequence ID" value="NZ_OCMF01000001.1"/>
</dbReference>
<dbReference type="Pfam" id="PF04480">
    <property type="entry name" value="DUF559"/>
    <property type="match status" value="1"/>
</dbReference>
<organism evidence="3 4">
    <name type="scientific">Salinimicrobium sediminis</name>
    <dbReference type="NCBI Taxonomy" id="1343891"/>
    <lineage>
        <taxon>Bacteria</taxon>
        <taxon>Pseudomonadati</taxon>
        <taxon>Bacteroidota</taxon>
        <taxon>Flavobacteriia</taxon>
        <taxon>Flavobacteriales</taxon>
        <taxon>Flavobacteriaceae</taxon>
        <taxon>Salinimicrobium</taxon>
    </lineage>
</organism>
<evidence type="ECO:0000313" key="3">
    <source>
        <dbReference type="EMBL" id="SOC78538.1"/>
    </source>
</evidence>
<evidence type="ECO:0000256" key="1">
    <source>
        <dbReference type="SAM" id="MobiDB-lite"/>
    </source>
</evidence>
<dbReference type="Proteomes" id="UP000219193">
    <property type="component" value="Unassembled WGS sequence"/>
</dbReference>
<dbReference type="EMBL" id="OCMF01000001">
    <property type="protein sequence ID" value="SOC78538.1"/>
    <property type="molecule type" value="Genomic_DNA"/>
</dbReference>
<dbReference type="InterPro" id="IPR007569">
    <property type="entry name" value="DUF559"/>
</dbReference>
<dbReference type="PANTHER" id="PTHR38590:SF1">
    <property type="entry name" value="BLL0828 PROTEIN"/>
    <property type="match status" value="1"/>
</dbReference>
<gene>
    <name evidence="3" type="ORF">SAMN06296241_0048</name>
</gene>
<reference evidence="4" key="1">
    <citation type="submission" date="2017-09" db="EMBL/GenBank/DDBJ databases">
        <authorList>
            <person name="Varghese N."/>
            <person name="Submissions S."/>
        </authorList>
    </citation>
    <scope>NUCLEOTIDE SEQUENCE [LARGE SCALE GENOMIC DNA]</scope>
    <source>
        <strain evidence="4">CGMCC 1.12641</strain>
    </source>
</reference>
<sequence length="162" mass="18874">MAGKNYKASFEQSPPSEGWPQAGVGKPPILTIIDSTPIKRRQISYLEVNKNLRNRARSLRKMGNKPEIVFWQQVHKGKFYNIDFDRQRVIGNYIVDFYIKGLGLIIEINGSSHNEKVEYDERREKYFKDLGLQVWKTTSSEVMMDVEQVLENLKTFILKNCS</sequence>
<dbReference type="SUPFAM" id="SSF52980">
    <property type="entry name" value="Restriction endonuclease-like"/>
    <property type="match status" value="1"/>
</dbReference>
<keyword evidence="3" id="KW-0255">Endonuclease</keyword>
<evidence type="ECO:0000313" key="4">
    <source>
        <dbReference type="Proteomes" id="UP000219193"/>
    </source>
</evidence>
<name>A0A285WZQ3_9FLAO</name>
<proteinExistence type="predicted"/>
<accession>A0A285WZQ3</accession>
<dbReference type="PANTHER" id="PTHR38590">
    <property type="entry name" value="BLL0828 PROTEIN"/>
    <property type="match status" value="1"/>
</dbReference>
<dbReference type="Gene3D" id="3.40.960.10">
    <property type="entry name" value="VSR Endonuclease"/>
    <property type="match status" value="1"/>
</dbReference>
<dbReference type="AlphaFoldDB" id="A0A285WZQ3"/>
<dbReference type="InterPro" id="IPR011335">
    <property type="entry name" value="Restrct_endonuc-II-like"/>
</dbReference>
<keyword evidence="4" id="KW-1185">Reference proteome</keyword>
<keyword evidence="3" id="KW-0378">Hydrolase</keyword>
<evidence type="ECO:0000259" key="2">
    <source>
        <dbReference type="Pfam" id="PF04480"/>
    </source>
</evidence>
<dbReference type="InterPro" id="IPR047216">
    <property type="entry name" value="Endonuclease_DUF559_bact"/>
</dbReference>
<dbReference type="OrthoDB" id="9798754at2"/>
<feature type="domain" description="DUF559" evidence="2">
    <location>
        <begin position="51"/>
        <end position="156"/>
    </location>
</feature>
<dbReference type="GO" id="GO:0004519">
    <property type="term" value="F:endonuclease activity"/>
    <property type="evidence" value="ECO:0007669"/>
    <property type="project" value="UniProtKB-KW"/>
</dbReference>
<feature type="region of interest" description="Disordered" evidence="1">
    <location>
        <begin position="1"/>
        <end position="23"/>
    </location>
</feature>
<dbReference type="CDD" id="cd01038">
    <property type="entry name" value="Endonuclease_DUF559"/>
    <property type="match status" value="1"/>
</dbReference>